<dbReference type="GO" id="GO:0006508">
    <property type="term" value="P:proteolysis"/>
    <property type="evidence" value="ECO:0007669"/>
    <property type="project" value="UniProtKB-KW"/>
</dbReference>
<dbReference type="InterPro" id="IPR050430">
    <property type="entry name" value="Peptidase_S1"/>
</dbReference>
<dbReference type="SMART" id="SM00020">
    <property type="entry name" value="Tryp_SPc"/>
    <property type="match status" value="1"/>
</dbReference>
<dbReference type="InterPro" id="IPR033116">
    <property type="entry name" value="TRYPSIN_SER"/>
</dbReference>
<feature type="domain" description="Peptidase S1" evidence="7">
    <location>
        <begin position="1"/>
        <end position="189"/>
    </location>
</feature>
<dbReference type="VEuPathDB" id="VectorBase:ASIC011543"/>
<dbReference type="PROSITE" id="PS50240">
    <property type="entry name" value="TRYPSIN_DOM"/>
    <property type="match status" value="1"/>
</dbReference>
<dbReference type="FunFam" id="2.40.10.10:FF:000002">
    <property type="entry name" value="Transmembrane protease serine"/>
    <property type="match status" value="1"/>
</dbReference>
<dbReference type="InterPro" id="IPR001314">
    <property type="entry name" value="Peptidase_S1A"/>
</dbReference>
<dbReference type="PANTHER" id="PTHR24276">
    <property type="entry name" value="POLYSERASE-RELATED"/>
    <property type="match status" value="1"/>
</dbReference>
<evidence type="ECO:0000313" key="8">
    <source>
        <dbReference type="EMBL" id="KFB43605.1"/>
    </source>
</evidence>
<dbReference type="OMA" id="ACGSEYP"/>
<evidence type="ECO:0000256" key="2">
    <source>
        <dbReference type="ARBA" id="ARBA00022757"/>
    </source>
</evidence>
<dbReference type="GO" id="GO:0007586">
    <property type="term" value="P:digestion"/>
    <property type="evidence" value="ECO:0007669"/>
    <property type="project" value="UniProtKB-KW"/>
</dbReference>
<dbReference type="OrthoDB" id="10059102at2759"/>
<gene>
    <name evidence="8" type="ORF">ZHAS_00011543</name>
</gene>
<dbReference type="InterPro" id="IPR001254">
    <property type="entry name" value="Trypsin_dom"/>
</dbReference>
<evidence type="ECO:0000313" key="10">
    <source>
        <dbReference type="Proteomes" id="UP000030765"/>
    </source>
</evidence>
<evidence type="ECO:0000256" key="6">
    <source>
        <dbReference type="ARBA" id="ARBA00024195"/>
    </source>
</evidence>
<dbReference type="Pfam" id="PF00089">
    <property type="entry name" value="Trypsin"/>
    <property type="match status" value="1"/>
</dbReference>
<evidence type="ECO:0000256" key="4">
    <source>
        <dbReference type="ARBA" id="ARBA00022825"/>
    </source>
</evidence>
<reference evidence="9" key="2">
    <citation type="submission" date="2020-05" db="UniProtKB">
        <authorList>
            <consortium name="EnsemblMetazoa"/>
        </authorList>
    </citation>
    <scope>IDENTIFICATION</scope>
</reference>
<dbReference type="EnsemblMetazoa" id="ASIC011543-RA">
    <property type="protein sequence ID" value="ASIC011543-PA"/>
    <property type="gene ID" value="ASIC011543"/>
</dbReference>
<dbReference type="Proteomes" id="UP000030765">
    <property type="component" value="Unassembled WGS sequence"/>
</dbReference>
<keyword evidence="5" id="KW-1015">Disulfide bond</keyword>
<dbReference type="PANTHER" id="PTHR24276:SF91">
    <property type="entry name" value="AT26814P-RELATED"/>
    <property type="match status" value="1"/>
</dbReference>
<evidence type="ECO:0000256" key="1">
    <source>
        <dbReference type="ARBA" id="ARBA00022670"/>
    </source>
</evidence>
<evidence type="ECO:0000256" key="3">
    <source>
        <dbReference type="ARBA" id="ARBA00022801"/>
    </source>
</evidence>
<keyword evidence="1" id="KW-0645">Protease</keyword>
<evidence type="ECO:0000256" key="5">
    <source>
        <dbReference type="ARBA" id="ARBA00023157"/>
    </source>
</evidence>
<dbReference type="Gene3D" id="2.40.10.10">
    <property type="entry name" value="Trypsin-like serine proteases"/>
    <property type="match status" value="2"/>
</dbReference>
<evidence type="ECO:0000259" key="7">
    <source>
        <dbReference type="PROSITE" id="PS50240"/>
    </source>
</evidence>
<keyword evidence="3" id="KW-0378">Hydrolase</keyword>
<accession>A0A084W061</accession>
<keyword evidence="4" id="KW-0720">Serine protease</keyword>
<dbReference type="STRING" id="74873.A0A084W061"/>
<dbReference type="PROSITE" id="PS00135">
    <property type="entry name" value="TRYPSIN_SER"/>
    <property type="match status" value="1"/>
</dbReference>
<reference evidence="8 10" key="1">
    <citation type="journal article" date="2014" name="BMC Genomics">
        <title>Genome sequence of Anopheles sinensis provides insight into genetics basis of mosquito competence for malaria parasites.</title>
        <authorList>
            <person name="Zhou D."/>
            <person name="Zhang D."/>
            <person name="Ding G."/>
            <person name="Shi L."/>
            <person name="Hou Q."/>
            <person name="Ye Y."/>
            <person name="Xu Y."/>
            <person name="Zhou H."/>
            <person name="Xiong C."/>
            <person name="Li S."/>
            <person name="Yu J."/>
            <person name="Hong S."/>
            <person name="Yu X."/>
            <person name="Zou P."/>
            <person name="Chen C."/>
            <person name="Chang X."/>
            <person name="Wang W."/>
            <person name="Lv Y."/>
            <person name="Sun Y."/>
            <person name="Ma L."/>
            <person name="Shen B."/>
            <person name="Zhu C."/>
        </authorList>
    </citation>
    <scope>NUCLEOTIDE SEQUENCE [LARGE SCALE GENOMIC DNA]</scope>
</reference>
<dbReference type="VEuPathDB" id="VectorBase:ASIS014453"/>
<evidence type="ECO:0000313" key="9">
    <source>
        <dbReference type="EnsemblMetazoa" id="ASIC011543-PA"/>
    </source>
</evidence>
<dbReference type="InterPro" id="IPR043504">
    <property type="entry name" value="Peptidase_S1_PA_chymotrypsin"/>
</dbReference>
<dbReference type="PRINTS" id="PR00722">
    <property type="entry name" value="CHYMOTRYPSIN"/>
</dbReference>
<dbReference type="SUPFAM" id="SSF50494">
    <property type="entry name" value="Trypsin-like serine proteases"/>
    <property type="match status" value="1"/>
</dbReference>
<dbReference type="InterPro" id="IPR009003">
    <property type="entry name" value="Peptidase_S1_PA"/>
</dbReference>
<dbReference type="EMBL" id="ATLV01019092">
    <property type="status" value="NOT_ANNOTATED_CDS"/>
    <property type="molecule type" value="Genomic_DNA"/>
</dbReference>
<dbReference type="EMBL" id="KE525262">
    <property type="protein sequence ID" value="KFB43605.1"/>
    <property type="molecule type" value="Genomic_DNA"/>
</dbReference>
<name>A0A084W061_ANOSI</name>
<comment type="similarity">
    <text evidence="6">Belongs to the peptidase S1 family. CLIP subfamily.</text>
</comment>
<keyword evidence="2" id="KW-0222">Digestion</keyword>
<dbReference type="CDD" id="cd00190">
    <property type="entry name" value="Tryp_SPc"/>
    <property type="match status" value="1"/>
</dbReference>
<keyword evidence="10" id="KW-1185">Reference proteome</keyword>
<sequence>MSVPTVTIYGGSTSRNTGGRQFRVTEIVVHPNFDTDTIDNDISVLRVSTPFVPNTNIAPVPLVAADYSYPTGAIAYVAGWGRITMGNSPSSLSASLRAVNIPFVDDESCQRLWSNKDLTESMVCAGIKGRDACIGDSGGPLVVASPTNANVNLLAGIVSWGSSACGSEYPGVYTKINAPAVRKFLAPYV</sequence>
<proteinExistence type="inferred from homology"/>
<dbReference type="AlphaFoldDB" id="A0A084W061"/>
<protein>
    <submittedName>
        <fullName evidence="8">AGAP001248-PA-like protein</fullName>
    </submittedName>
</protein>
<organism evidence="8">
    <name type="scientific">Anopheles sinensis</name>
    <name type="common">Mosquito</name>
    <dbReference type="NCBI Taxonomy" id="74873"/>
    <lineage>
        <taxon>Eukaryota</taxon>
        <taxon>Metazoa</taxon>
        <taxon>Ecdysozoa</taxon>
        <taxon>Arthropoda</taxon>
        <taxon>Hexapoda</taxon>
        <taxon>Insecta</taxon>
        <taxon>Pterygota</taxon>
        <taxon>Neoptera</taxon>
        <taxon>Endopterygota</taxon>
        <taxon>Diptera</taxon>
        <taxon>Nematocera</taxon>
        <taxon>Culicoidea</taxon>
        <taxon>Culicidae</taxon>
        <taxon>Anophelinae</taxon>
        <taxon>Anopheles</taxon>
    </lineage>
</organism>
<dbReference type="GO" id="GO:0004252">
    <property type="term" value="F:serine-type endopeptidase activity"/>
    <property type="evidence" value="ECO:0007669"/>
    <property type="project" value="InterPro"/>
</dbReference>